<dbReference type="Pfam" id="PF03466">
    <property type="entry name" value="LysR_substrate"/>
    <property type="match status" value="1"/>
</dbReference>
<dbReference type="Gene3D" id="1.10.10.10">
    <property type="entry name" value="Winged helix-like DNA-binding domain superfamily/Winged helix DNA-binding domain"/>
    <property type="match status" value="1"/>
</dbReference>
<evidence type="ECO:0000256" key="2">
    <source>
        <dbReference type="ARBA" id="ARBA00023015"/>
    </source>
</evidence>
<evidence type="ECO:0000256" key="1">
    <source>
        <dbReference type="ARBA" id="ARBA00009437"/>
    </source>
</evidence>
<dbReference type="FunFam" id="1.10.10.10:FF:000001">
    <property type="entry name" value="LysR family transcriptional regulator"/>
    <property type="match status" value="1"/>
</dbReference>
<evidence type="ECO:0000256" key="3">
    <source>
        <dbReference type="ARBA" id="ARBA00023125"/>
    </source>
</evidence>
<evidence type="ECO:0000313" key="6">
    <source>
        <dbReference type="EMBL" id="TRY13611.1"/>
    </source>
</evidence>
<dbReference type="InterPro" id="IPR036388">
    <property type="entry name" value="WH-like_DNA-bd_sf"/>
</dbReference>
<dbReference type="EMBL" id="VKGK01000017">
    <property type="protein sequence ID" value="TRY13611.1"/>
    <property type="molecule type" value="Genomic_DNA"/>
</dbReference>
<reference evidence="7" key="1">
    <citation type="submission" date="2019-07" db="EMBL/GenBank/DDBJ databases">
        <title>Shewanella sp. YLB-08 draft genomic sequence.</title>
        <authorList>
            <person name="Yu L."/>
        </authorList>
    </citation>
    <scope>NUCLEOTIDE SEQUENCE [LARGE SCALE GENOMIC DNA]</scope>
    <source>
        <strain evidence="7">JCM 20706</strain>
    </source>
</reference>
<keyword evidence="7" id="KW-1185">Reference proteome</keyword>
<keyword evidence="2" id="KW-0805">Transcription regulation</keyword>
<dbReference type="Pfam" id="PF00126">
    <property type="entry name" value="HTH_1"/>
    <property type="match status" value="1"/>
</dbReference>
<dbReference type="GO" id="GO:0003700">
    <property type="term" value="F:DNA-binding transcription factor activity"/>
    <property type="evidence" value="ECO:0007669"/>
    <property type="project" value="InterPro"/>
</dbReference>
<dbReference type="OrthoDB" id="9786526at2"/>
<proteinExistence type="inferred from homology"/>
<dbReference type="InterPro" id="IPR005119">
    <property type="entry name" value="LysR_subst-bd"/>
</dbReference>
<evidence type="ECO:0000259" key="5">
    <source>
        <dbReference type="PROSITE" id="PS50931"/>
    </source>
</evidence>
<sequence>MDKLSAMRAFEAVVRTKSFTDAANELNITQASVSKKVLALEVELNCQLINRNSRKLSVTDDGNIYYKQCKSSLADIDNIEYILRSNQNSDKGSVKITAPIPFSSRVLVPLFPGFYKKHPDIKIEIILSDTQEDLISDSFDIAIRASRNFDDSSLIALSLCNNPLQLVASSEYVKKHGSPITIKDLEQHNFINYTLLKPAKKLILTKDKKIQNIHVSGNLSSNNGDAILAGVINGIGIAELPIWMVNEHIDNGTLVRVMPDYSSTDVPLKILYPLRDRIPIRVKLLIDYLRENLKHS</sequence>
<keyword evidence="3" id="KW-0238">DNA-binding</keyword>
<protein>
    <submittedName>
        <fullName evidence="6">LysR family transcriptional regulator</fullName>
    </submittedName>
</protein>
<dbReference type="Proteomes" id="UP000318126">
    <property type="component" value="Unassembled WGS sequence"/>
</dbReference>
<dbReference type="PANTHER" id="PTHR30537">
    <property type="entry name" value="HTH-TYPE TRANSCRIPTIONAL REGULATOR"/>
    <property type="match status" value="1"/>
</dbReference>
<dbReference type="Gene3D" id="3.40.190.290">
    <property type="match status" value="1"/>
</dbReference>
<evidence type="ECO:0000313" key="7">
    <source>
        <dbReference type="Proteomes" id="UP000318126"/>
    </source>
</evidence>
<accession>A0A553JMF6</accession>
<comment type="caution">
    <text evidence="6">The sequence shown here is derived from an EMBL/GenBank/DDBJ whole genome shotgun (WGS) entry which is preliminary data.</text>
</comment>
<feature type="domain" description="HTH lysR-type" evidence="5">
    <location>
        <begin position="1"/>
        <end position="59"/>
    </location>
</feature>
<dbReference type="SUPFAM" id="SSF46785">
    <property type="entry name" value="Winged helix' DNA-binding domain"/>
    <property type="match status" value="1"/>
</dbReference>
<name>A0A553JMF6_SHEHA</name>
<dbReference type="PANTHER" id="PTHR30537:SF5">
    <property type="entry name" value="HTH-TYPE TRANSCRIPTIONAL ACTIVATOR TTDR-RELATED"/>
    <property type="match status" value="1"/>
</dbReference>
<dbReference type="AlphaFoldDB" id="A0A553JMF6"/>
<dbReference type="InterPro" id="IPR000847">
    <property type="entry name" value="LysR_HTH_N"/>
</dbReference>
<dbReference type="GO" id="GO:0003677">
    <property type="term" value="F:DNA binding"/>
    <property type="evidence" value="ECO:0007669"/>
    <property type="project" value="UniProtKB-KW"/>
</dbReference>
<organism evidence="6 7">
    <name type="scientific">Shewanella hanedai</name>
    <name type="common">Alteromonas hanedai</name>
    <dbReference type="NCBI Taxonomy" id="25"/>
    <lineage>
        <taxon>Bacteria</taxon>
        <taxon>Pseudomonadati</taxon>
        <taxon>Pseudomonadota</taxon>
        <taxon>Gammaproteobacteria</taxon>
        <taxon>Alteromonadales</taxon>
        <taxon>Shewanellaceae</taxon>
        <taxon>Shewanella</taxon>
    </lineage>
</organism>
<dbReference type="PRINTS" id="PR00039">
    <property type="entry name" value="HTHLYSR"/>
</dbReference>
<evidence type="ECO:0000256" key="4">
    <source>
        <dbReference type="ARBA" id="ARBA00023163"/>
    </source>
</evidence>
<dbReference type="InterPro" id="IPR058163">
    <property type="entry name" value="LysR-type_TF_proteobact-type"/>
</dbReference>
<gene>
    <name evidence="6" type="ORF">FN961_14195</name>
</gene>
<dbReference type="InterPro" id="IPR036390">
    <property type="entry name" value="WH_DNA-bd_sf"/>
</dbReference>
<dbReference type="SUPFAM" id="SSF53850">
    <property type="entry name" value="Periplasmic binding protein-like II"/>
    <property type="match status" value="1"/>
</dbReference>
<dbReference type="RefSeq" id="WP_144040841.1">
    <property type="nucleotide sequence ID" value="NZ_BMPL01000036.1"/>
</dbReference>
<keyword evidence="4" id="KW-0804">Transcription</keyword>
<comment type="similarity">
    <text evidence="1">Belongs to the LysR transcriptional regulatory family.</text>
</comment>
<dbReference type="PROSITE" id="PS50931">
    <property type="entry name" value="HTH_LYSR"/>
    <property type="match status" value="1"/>
</dbReference>
<dbReference type="CDD" id="cd08422">
    <property type="entry name" value="PBP2_CrgA_like"/>
    <property type="match status" value="1"/>
</dbReference>